<keyword evidence="7" id="KW-1133">Transmembrane helix</keyword>
<evidence type="ECO:0000256" key="1">
    <source>
        <dbReference type="ARBA" id="ARBA00004191"/>
    </source>
</evidence>
<protein>
    <recommendedName>
        <fullName evidence="10">Receptor L-domain domain-containing protein</fullName>
    </recommendedName>
</protein>
<dbReference type="EMBL" id="JZBS01000733">
    <property type="protein sequence ID" value="KKK25491.1"/>
    <property type="molecule type" value="Genomic_DNA"/>
</dbReference>
<evidence type="ECO:0000313" key="9">
    <source>
        <dbReference type="Proteomes" id="UP000034291"/>
    </source>
</evidence>
<dbReference type="PANTHER" id="PTHR31018">
    <property type="entry name" value="SPORULATION-SPECIFIC PROTEIN-RELATED"/>
    <property type="match status" value="1"/>
</dbReference>
<sequence>MLGRQLYPPQYQVAYGLDYSPQSQHMAWYKWYPDCFTFPPFWPLHSRSQQGNRVGLTLPYPRSAGSGTNQRMDEAGSDDITISNQADAERYSDCRDIRGTLRIDAAASGTIHLDNVEAIRGDFAVQGTQSLDSLDLPRLETVRGDVTAKDNANLNQLGMAGLRRLGGDLTIVDNSALLDLSLAALESVGGGLHLKGGFNTVGGADEEIYIISLSFDDLKFVRKISDIVTTGSAACSAIESLLNRGDTIFQSSLICSTPSATSSSALIEDSSDLSGGAIAGIVIGLIVSALIALLLLWLYFRRRNQKQTQQLSFSTIAAARPIGPGGDEEKQHESKERKSSCSFTISPDSSAAAAAAGPGTLPIQGTKTIIPRKCVSKSSITTRTSILLPASLTPGTTSGANTNTEDKAASPFLGDIPASGRPSRGPRRLSESDMPMLDSADVHEAPSGAPGTAATQRQRETGVFELDAGAVPAVHQRVINSD</sequence>
<organism evidence="8 9">
    <name type="scientific">Aspergillus rambellii</name>
    <dbReference type="NCBI Taxonomy" id="308745"/>
    <lineage>
        <taxon>Eukaryota</taxon>
        <taxon>Fungi</taxon>
        <taxon>Dikarya</taxon>
        <taxon>Ascomycota</taxon>
        <taxon>Pezizomycotina</taxon>
        <taxon>Eurotiomycetes</taxon>
        <taxon>Eurotiomycetidae</taxon>
        <taxon>Eurotiales</taxon>
        <taxon>Aspergillaceae</taxon>
        <taxon>Aspergillus</taxon>
        <taxon>Aspergillus subgen. Nidulantes</taxon>
    </lineage>
</organism>
<accession>A0A0F8VQL3</accession>
<keyword evidence="2" id="KW-0134">Cell wall</keyword>
<keyword evidence="7" id="KW-0472">Membrane</keyword>
<proteinExistence type="predicted"/>
<evidence type="ECO:0000256" key="2">
    <source>
        <dbReference type="ARBA" id="ARBA00022512"/>
    </source>
</evidence>
<dbReference type="GO" id="GO:0009986">
    <property type="term" value="C:cell surface"/>
    <property type="evidence" value="ECO:0007669"/>
    <property type="project" value="TreeGrafter"/>
</dbReference>
<feature type="non-terminal residue" evidence="8">
    <location>
        <position position="482"/>
    </location>
</feature>
<dbReference type="Proteomes" id="UP000034291">
    <property type="component" value="Unassembled WGS sequence"/>
</dbReference>
<feature type="compositionally biased region" description="Basic and acidic residues" evidence="6">
    <location>
        <begin position="327"/>
        <end position="339"/>
    </location>
</feature>
<keyword evidence="5" id="KW-0325">Glycoprotein</keyword>
<dbReference type="AlphaFoldDB" id="A0A0F8VQL3"/>
<evidence type="ECO:0000256" key="4">
    <source>
        <dbReference type="ARBA" id="ARBA00022729"/>
    </source>
</evidence>
<keyword evidence="9" id="KW-1185">Reference proteome</keyword>
<dbReference type="InterPro" id="IPR051648">
    <property type="entry name" value="CWI-Assembly_Regulator"/>
</dbReference>
<gene>
    <name evidence="8" type="ORF">ARAM_002055</name>
</gene>
<feature type="compositionally biased region" description="Polar residues" evidence="6">
    <location>
        <begin position="393"/>
        <end position="403"/>
    </location>
</feature>
<reference evidence="8 9" key="1">
    <citation type="submission" date="2015-02" db="EMBL/GenBank/DDBJ databases">
        <title>Draft Genome Sequences of Two Closely-Related Aflatoxigenic Aspergillus Species Obtained from the Cote d'Ivoire.</title>
        <authorList>
            <person name="Moore G.G."/>
            <person name="Beltz S.B."/>
            <person name="Mack B.M."/>
        </authorList>
    </citation>
    <scope>NUCLEOTIDE SEQUENCE [LARGE SCALE GENOMIC DNA]</scope>
    <source>
        <strain evidence="8 9">SRRC1468</strain>
    </source>
</reference>
<feature type="transmembrane region" description="Helical" evidence="7">
    <location>
        <begin position="277"/>
        <end position="300"/>
    </location>
</feature>
<evidence type="ECO:0000256" key="3">
    <source>
        <dbReference type="ARBA" id="ARBA00022525"/>
    </source>
</evidence>
<dbReference type="GO" id="GO:0031505">
    <property type="term" value="P:fungal-type cell wall organization"/>
    <property type="evidence" value="ECO:0007669"/>
    <property type="project" value="TreeGrafter"/>
</dbReference>
<dbReference type="GO" id="GO:0009277">
    <property type="term" value="C:fungal-type cell wall"/>
    <property type="evidence" value="ECO:0007669"/>
    <property type="project" value="TreeGrafter"/>
</dbReference>
<dbReference type="SUPFAM" id="SSF52058">
    <property type="entry name" value="L domain-like"/>
    <property type="match status" value="1"/>
</dbReference>
<evidence type="ECO:0008006" key="10">
    <source>
        <dbReference type="Google" id="ProtNLM"/>
    </source>
</evidence>
<dbReference type="PANTHER" id="PTHR31018:SF3">
    <property type="entry name" value="RECEPTOR PROTEIN-TYROSINE KINASE"/>
    <property type="match status" value="1"/>
</dbReference>
<dbReference type="GO" id="GO:0005886">
    <property type="term" value="C:plasma membrane"/>
    <property type="evidence" value="ECO:0007669"/>
    <property type="project" value="TreeGrafter"/>
</dbReference>
<evidence type="ECO:0000256" key="5">
    <source>
        <dbReference type="ARBA" id="ARBA00023180"/>
    </source>
</evidence>
<dbReference type="InterPro" id="IPR036941">
    <property type="entry name" value="Rcpt_L-dom_sf"/>
</dbReference>
<keyword evidence="7" id="KW-0812">Transmembrane</keyword>
<feature type="region of interest" description="Disordered" evidence="6">
    <location>
        <begin position="320"/>
        <end position="343"/>
    </location>
</feature>
<dbReference type="Gene3D" id="3.80.20.20">
    <property type="entry name" value="Receptor L-domain"/>
    <property type="match status" value="1"/>
</dbReference>
<dbReference type="STRING" id="308745.A0A0F8VQL3"/>
<evidence type="ECO:0000256" key="6">
    <source>
        <dbReference type="SAM" id="MobiDB-lite"/>
    </source>
</evidence>
<feature type="region of interest" description="Disordered" evidence="6">
    <location>
        <begin position="390"/>
        <end position="469"/>
    </location>
</feature>
<dbReference type="OrthoDB" id="536881at2759"/>
<keyword evidence="3" id="KW-0964">Secreted</keyword>
<evidence type="ECO:0000256" key="7">
    <source>
        <dbReference type="SAM" id="Phobius"/>
    </source>
</evidence>
<evidence type="ECO:0000313" key="8">
    <source>
        <dbReference type="EMBL" id="KKK25491.1"/>
    </source>
</evidence>
<name>A0A0F8VQL3_9EURO</name>
<comment type="subcellular location">
    <subcellularLocation>
        <location evidence="1">Secreted</location>
        <location evidence="1">Cell wall</location>
    </subcellularLocation>
</comment>
<comment type="caution">
    <text evidence="8">The sequence shown here is derived from an EMBL/GenBank/DDBJ whole genome shotgun (WGS) entry which is preliminary data.</text>
</comment>
<keyword evidence="4" id="KW-0732">Signal</keyword>